<accession>X0XU41</accession>
<organism evidence="2">
    <name type="scientific">marine sediment metagenome</name>
    <dbReference type="NCBI Taxonomy" id="412755"/>
    <lineage>
        <taxon>unclassified sequences</taxon>
        <taxon>metagenomes</taxon>
        <taxon>ecological metagenomes</taxon>
    </lineage>
</organism>
<dbReference type="EMBL" id="BARS01058245">
    <property type="protein sequence ID" value="GAG46754.1"/>
    <property type="molecule type" value="Genomic_DNA"/>
</dbReference>
<feature type="non-terminal residue" evidence="2">
    <location>
        <position position="109"/>
    </location>
</feature>
<gene>
    <name evidence="2" type="ORF">S01H1_85039</name>
</gene>
<protein>
    <recommendedName>
        <fullName evidence="1">Gfo/Idh/MocA-like oxidoreductase C-terminal domain-containing protein</fullName>
    </recommendedName>
</protein>
<sequence length="109" mass="12512">NYHTWEINGSEGSIAWNFEDMNYLECWKDGEGCQQGFRKILATHPDTPGWQAWWPDGHLIGYGECFVNEFNEMLTAIAEDRQPVPSFRDGLKCQAVLDAVARSAETKQW</sequence>
<reference evidence="2" key="1">
    <citation type="journal article" date="2014" name="Front. Microbiol.">
        <title>High frequency of phylogenetically diverse reductive dehalogenase-homologous genes in deep subseafloor sedimentary metagenomes.</title>
        <authorList>
            <person name="Kawai M."/>
            <person name="Futagami T."/>
            <person name="Toyoda A."/>
            <person name="Takaki Y."/>
            <person name="Nishi S."/>
            <person name="Hori S."/>
            <person name="Arai W."/>
            <person name="Tsubouchi T."/>
            <person name="Morono Y."/>
            <person name="Uchiyama I."/>
            <person name="Ito T."/>
            <person name="Fujiyama A."/>
            <person name="Inagaki F."/>
            <person name="Takami H."/>
        </authorList>
    </citation>
    <scope>NUCLEOTIDE SEQUENCE</scope>
    <source>
        <strain evidence="2">Expedition CK06-06</strain>
    </source>
</reference>
<dbReference type="Gene3D" id="3.30.360.10">
    <property type="entry name" value="Dihydrodipicolinate Reductase, domain 2"/>
    <property type="match status" value="1"/>
</dbReference>
<feature type="non-terminal residue" evidence="2">
    <location>
        <position position="1"/>
    </location>
</feature>
<comment type="caution">
    <text evidence="2">The sequence shown here is derived from an EMBL/GenBank/DDBJ whole genome shotgun (WGS) entry which is preliminary data.</text>
</comment>
<proteinExistence type="predicted"/>
<name>X0XU41_9ZZZZ</name>
<evidence type="ECO:0000313" key="2">
    <source>
        <dbReference type="EMBL" id="GAG46754.1"/>
    </source>
</evidence>
<dbReference type="InterPro" id="IPR004104">
    <property type="entry name" value="Gfo/Idh/MocA-like_OxRdtase_C"/>
</dbReference>
<dbReference type="Pfam" id="PF02894">
    <property type="entry name" value="GFO_IDH_MocA_C"/>
    <property type="match status" value="1"/>
</dbReference>
<evidence type="ECO:0000259" key="1">
    <source>
        <dbReference type="Pfam" id="PF02894"/>
    </source>
</evidence>
<feature type="domain" description="Gfo/Idh/MocA-like oxidoreductase C-terminal" evidence="1">
    <location>
        <begin position="1"/>
        <end position="109"/>
    </location>
</feature>
<dbReference type="AlphaFoldDB" id="X0XU41"/>